<sequence length="191" mass="22094">MTTREQVPRGFSLGGKSQEGLFRQLDELLALHHKLMQGLFLLAQSQEKAIMKSNIQEVQKITEAQNTLIFQTGQVELKRQKLCEEWIDALNFERSNKNLQALTKHATLNELIPYIPLEYQLDIRKRMDELQNLMKALKKQNARNEEMIHLSLDFLNQLQDMISQAVTNITPSYGPEGEKEAELLSIFNKRA</sequence>
<dbReference type="RefSeq" id="WP_155477021.1">
    <property type="nucleotide sequence ID" value="NZ_WNKU01000016.1"/>
</dbReference>
<keyword evidence="4" id="KW-1185">Reference proteome</keyword>
<dbReference type="Proteomes" id="UP000430670">
    <property type="component" value="Unassembled WGS sequence"/>
</dbReference>
<evidence type="ECO:0000256" key="2">
    <source>
        <dbReference type="SAM" id="Coils"/>
    </source>
</evidence>
<dbReference type="AlphaFoldDB" id="A0A6I3SMG4"/>
<evidence type="ECO:0000256" key="1">
    <source>
        <dbReference type="ARBA" id="ARBA00022795"/>
    </source>
</evidence>
<accession>A0A6I3SMG4</accession>
<dbReference type="EMBL" id="WNKU01000016">
    <property type="protein sequence ID" value="MTV49925.1"/>
    <property type="molecule type" value="Genomic_DNA"/>
</dbReference>
<dbReference type="InterPro" id="IPR036679">
    <property type="entry name" value="FlgN-like_sf"/>
</dbReference>
<evidence type="ECO:0000313" key="4">
    <source>
        <dbReference type="Proteomes" id="UP000430670"/>
    </source>
</evidence>
<evidence type="ECO:0000313" key="3">
    <source>
        <dbReference type="EMBL" id="MTV49925.1"/>
    </source>
</evidence>
<keyword evidence="2" id="KW-0175">Coiled coil</keyword>
<reference evidence="3 4" key="1">
    <citation type="submission" date="2019-11" db="EMBL/GenBank/DDBJ databases">
        <title>Whole-genome sequence of a the green, strictly anaerobic photosynthetic bacterium Heliobacillus mobilis DSM 6151.</title>
        <authorList>
            <person name="Kyndt J.A."/>
            <person name="Meyer T.E."/>
        </authorList>
    </citation>
    <scope>NUCLEOTIDE SEQUENCE [LARGE SCALE GENOMIC DNA]</scope>
    <source>
        <strain evidence="3 4">DSM 6151</strain>
    </source>
</reference>
<dbReference type="Gene3D" id="1.20.58.300">
    <property type="entry name" value="FlgN-like"/>
    <property type="match status" value="1"/>
</dbReference>
<organism evidence="3 4">
    <name type="scientific">Heliobacterium mobile</name>
    <name type="common">Heliobacillus mobilis</name>
    <dbReference type="NCBI Taxonomy" id="28064"/>
    <lineage>
        <taxon>Bacteria</taxon>
        <taxon>Bacillati</taxon>
        <taxon>Bacillota</taxon>
        <taxon>Clostridia</taxon>
        <taxon>Eubacteriales</taxon>
        <taxon>Heliobacteriaceae</taxon>
        <taxon>Heliobacterium</taxon>
    </lineage>
</organism>
<evidence type="ECO:0008006" key="5">
    <source>
        <dbReference type="Google" id="ProtNLM"/>
    </source>
</evidence>
<feature type="coiled-coil region" evidence="2">
    <location>
        <begin position="120"/>
        <end position="150"/>
    </location>
</feature>
<gene>
    <name evidence="3" type="ORF">GJ688_13170</name>
</gene>
<keyword evidence="1" id="KW-1005">Bacterial flagellum biogenesis</keyword>
<dbReference type="OrthoDB" id="2083011at2"/>
<proteinExistence type="predicted"/>
<dbReference type="SUPFAM" id="SSF140566">
    <property type="entry name" value="FlgN-like"/>
    <property type="match status" value="1"/>
</dbReference>
<protein>
    <recommendedName>
        <fullName evidence="5">FlgN protein</fullName>
    </recommendedName>
</protein>
<dbReference type="InterPro" id="IPR007809">
    <property type="entry name" value="FlgN-like"/>
</dbReference>
<comment type="caution">
    <text evidence="3">The sequence shown here is derived from an EMBL/GenBank/DDBJ whole genome shotgun (WGS) entry which is preliminary data.</text>
</comment>
<dbReference type="GO" id="GO:0044780">
    <property type="term" value="P:bacterial-type flagellum assembly"/>
    <property type="evidence" value="ECO:0007669"/>
    <property type="project" value="InterPro"/>
</dbReference>
<name>A0A6I3SMG4_HELMO</name>
<dbReference type="Pfam" id="PF05130">
    <property type="entry name" value="FlgN"/>
    <property type="match status" value="1"/>
</dbReference>